<evidence type="ECO:0000256" key="10">
    <source>
        <dbReference type="SAM" id="SignalP"/>
    </source>
</evidence>
<comment type="catalytic activity">
    <reaction evidence="1 9">
        <text>Endohydrolysis of (1-&gt;4)-beta-D-xylosidic linkages in xylans.</text>
        <dbReference type="EC" id="3.2.1.8"/>
    </reaction>
</comment>
<feature type="domain" description="GH10" evidence="11">
    <location>
        <begin position="14"/>
        <end position="388"/>
    </location>
</feature>
<evidence type="ECO:0000256" key="3">
    <source>
        <dbReference type="ARBA" id="ARBA00022651"/>
    </source>
</evidence>
<keyword evidence="5 9" id="KW-0378">Hydrolase</keyword>
<keyword evidence="3" id="KW-0858">Xylan degradation</keyword>
<reference evidence="12" key="1">
    <citation type="submission" date="2017-12" db="EMBL/GenBank/DDBJ databases">
        <title>Gene loss provides genomic basis for host adaptation in cereal stripe rust fungi.</title>
        <authorList>
            <person name="Xia C."/>
        </authorList>
    </citation>
    <scope>NUCLEOTIDE SEQUENCE [LARGE SCALE GENOMIC DNA]</scope>
    <source>
        <strain evidence="12">93-210</strain>
    </source>
</reference>
<evidence type="ECO:0000256" key="5">
    <source>
        <dbReference type="ARBA" id="ARBA00022801"/>
    </source>
</evidence>
<comment type="similarity">
    <text evidence="2 9">Belongs to the glycosyl hydrolase 10 (cellulase F) family.</text>
</comment>
<evidence type="ECO:0000256" key="8">
    <source>
        <dbReference type="ARBA" id="ARBA00023326"/>
    </source>
</evidence>
<dbReference type="PANTHER" id="PTHR31490:SF88">
    <property type="entry name" value="BETA-XYLANASE"/>
    <property type="match status" value="1"/>
</dbReference>
<evidence type="ECO:0000256" key="6">
    <source>
        <dbReference type="ARBA" id="ARBA00023277"/>
    </source>
</evidence>
<sequence>MTKTRSLLTLSFLLAAFASCATTPKKRMYVGTAVSVNHLTQDQQYKALVDDYFAVITPENEMKWGVTEKVRGQEQTKDADTLNEYIIRTNKKLRAHTMLAHTQNPDWLPSVTKEEMIKAAYTHMEMIFKKYSKNMISIDVCNEILEEGALRSSIWLTTWGEGFVVDIFTKARELANKYNPNILLFINDFSIEEKNAKSDKMLELATSLKKKGILDAVGFQSHLEVGKFPKGMPVTKFGISSLLDSHVSQISCIGFKENLQRFTDAGLLVALSELDIRIKIQGRSETELAQTESNRPKTLWRPSMSARALKDVLESLSGGSRTSIRGSRPILEPVVGSARSLASVEKHLADICFSSSPSFPFLSSDAGEALIFDKNYKPKPAFNLLKGYFTPTQRVSRCA</sequence>
<dbReference type="SMART" id="SM00633">
    <property type="entry name" value="Glyco_10"/>
    <property type="match status" value="1"/>
</dbReference>
<dbReference type="Gene3D" id="3.20.20.80">
    <property type="entry name" value="Glycosidases"/>
    <property type="match status" value="1"/>
</dbReference>
<dbReference type="PANTHER" id="PTHR31490">
    <property type="entry name" value="GLYCOSYL HYDROLASE"/>
    <property type="match status" value="1"/>
</dbReference>
<evidence type="ECO:0000256" key="4">
    <source>
        <dbReference type="ARBA" id="ARBA00022729"/>
    </source>
</evidence>
<dbReference type="InterPro" id="IPR001000">
    <property type="entry name" value="GH10_dom"/>
</dbReference>
<keyword evidence="13" id="KW-1185">Reference proteome</keyword>
<feature type="signal peptide" evidence="10">
    <location>
        <begin position="1"/>
        <end position="20"/>
    </location>
</feature>
<dbReference type="EMBL" id="PKSL01000151">
    <property type="protein sequence ID" value="POW01908.1"/>
    <property type="molecule type" value="Genomic_DNA"/>
</dbReference>
<dbReference type="GO" id="GO:0031176">
    <property type="term" value="F:endo-1,4-beta-xylanase activity"/>
    <property type="evidence" value="ECO:0007669"/>
    <property type="project" value="UniProtKB-EC"/>
</dbReference>
<name>A0A2S4UXC4_9BASI</name>
<dbReference type="Proteomes" id="UP000239156">
    <property type="component" value="Unassembled WGS sequence"/>
</dbReference>
<dbReference type="VEuPathDB" id="FungiDB:PSHT_06779"/>
<dbReference type="AlphaFoldDB" id="A0A2S4UXC4"/>
<dbReference type="GO" id="GO:0045493">
    <property type="term" value="P:xylan catabolic process"/>
    <property type="evidence" value="ECO:0007669"/>
    <property type="project" value="UniProtKB-KW"/>
</dbReference>
<evidence type="ECO:0000313" key="12">
    <source>
        <dbReference type="EMBL" id="POW01908.1"/>
    </source>
</evidence>
<protein>
    <recommendedName>
        <fullName evidence="9">Beta-xylanase</fullName>
        <ecNumber evidence="9">3.2.1.8</ecNumber>
    </recommendedName>
</protein>
<keyword evidence="6 9" id="KW-0119">Carbohydrate metabolism</keyword>
<comment type="caution">
    <text evidence="12">The sequence shown here is derived from an EMBL/GenBank/DDBJ whole genome shotgun (WGS) entry which is preliminary data.</text>
</comment>
<dbReference type="SUPFAM" id="SSF51445">
    <property type="entry name" value="(Trans)glycosidases"/>
    <property type="match status" value="1"/>
</dbReference>
<dbReference type="InterPro" id="IPR044846">
    <property type="entry name" value="GH10"/>
</dbReference>
<evidence type="ECO:0000259" key="11">
    <source>
        <dbReference type="PROSITE" id="PS51760"/>
    </source>
</evidence>
<dbReference type="Pfam" id="PF00331">
    <property type="entry name" value="Glyco_hydro_10"/>
    <property type="match status" value="1"/>
</dbReference>
<dbReference type="EC" id="3.2.1.8" evidence="9"/>
<keyword evidence="7 9" id="KW-0326">Glycosidase</keyword>
<proteinExistence type="inferred from homology"/>
<evidence type="ECO:0000256" key="2">
    <source>
        <dbReference type="ARBA" id="ARBA00007495"/>
    </source>
</evidence>
<keyword evidence="4 10" id="KW-0732">Signal</keyword>
<feature type="chain" id="PRO_5015689305" description="Beta-xylanase" evidence="10">
    <location>
        <begin position="21"/>
        <end position="399"/>
    </location>
</feature>
<dbReference type="PROSITE" id="PS51760">
    <property type="entry name" value="GH10_2"/>
    <property type="match status" value="1"/>
</dbReference>
<evidence type="ECO:0000256" key="7">
    <source>
        <dbReference type="ARBA" id="ARBA00023295"/>
    </source>
</evidence>
<accession>A0A2S4UXC4</accession>
<evidence type="ECO:0000256" key="9">
    <source>
        <dbReference type="RuleBase" id="RU361174"/>
    </source>
</evidence>
<organism evidence="12 13">
    <name type="scientific">Puccinia striiformis</name>
    <dbReference type="NCBI Taxonomy" id="27350"/>
    <lineage>
        <taxon>Eukaryota</taxon>
        <taxon>Fungi</taxon>
        <taxon>Dikarya</taxon>
        <taxon>Basidiomycota</taxon>
        <taxon>Pucciniomycotina</taxon>
        <taxon>Pucciniomycetes</taxon>
        <taxon>Pucciniales</taxon>
        <taxon>Pucciniaceae</taxon>
        <taxon>Puccinia</taxon>
    </lineage>
</organism>
<evidence type="ECO:0000256" key="1">
    <source>
        <dbReference type="ARBA" id="ARBA00000681"/>
    </source>
</evidence>
<dbReference type="InterPro" id="IPR017853">
    <property type="entry name" value="GH"/>
</dbReference>
<gene>
    <name evidence="12" type="ORF">PSTT_12156</name>
</gene>
<evidence type="ECO:0000313" key="13">
    <source>
        <dbReference type="Proteomes" id="UP000239156"/>
    </source>
</evidence>
<dbReference type="PRINTS" id="PR00134">
    <property type="entry name" value="GLHYDRLASE10"/>
</dbReference>
<dbReference type="VEuPathDB" id="FungiDB:PSTT_12156"/>
<keyword evidence="8 9" id="KW-0624">Polysaccharide degradation</keyword>
<dbReference type="PROSITE" id="PS51257">
    <property type="entry name" value="PROKAR_LIPOPROTEIN"/>
    <property type="match status" value="1"/>
</dbReference>